<protein>
    <submittedName>
        <fullName evidence="2">Uncharacterized protein</fullName>
    </submittedName>
</protein>
<dbReference type="Proteomes" id="UP001144352">
    <property type="component" value="Unassembled WGS sequence"/>
</dbReference>
<accession>A0A9W6LE07</accession>
<dbReference type="AlphaFoldDB" id="A0A9W6LE07"/>
<proteinExistence type="predicted"/>
<dbReference type="RefSeq" id="WP_214187461.1">
    <property type="nucleotide sequence ID" value="NZ_BSDS01000002.1"/>
</dbReference>
<dbReference type="EMBL" id="BSDS01000002">
    <property type="protein sequence ID" value="GLI39525.1"/>
    <property type="molecule type" value="Genomic_DNA"/>
</dbReference>
<dbReference type="Gene3D" id="1.20.120.1490">
    <property type="match status" value="1"/>
</dbReference>
<keyword evidence="3" id="KW-1185">Reference proteome</keyword>
<organism evidence="2 3">
    <name type="scientific">Geobacter hydrogenophilus</name>
    <dbReference type="NCBI Taxonomy" id="40983"/>
    <lineage>
        <taxon>Bacteria</taxon>
        <taxon>Pseudomonadati</taxon>
        <taxon>Thermodesulfobacteriota</taxon>
        <taxon>Desulfuromonadia</taxon>
        <taxon>Geobacterales</taxon>
        <taxon>Geobacteraceae</taxon>
        <taxon>Geobacter</taxon>
    </lineage>
</organism>
<evidence type="ECO:0000313" key="3">
    <source>
        <dbReference type="Proteomes" id="UP001144352"/>
    </source>
</evidence>
<comment type="caution">
    <text evidence="2">The sequence shown here is derived from an EMBL/GenBank/DDBJ whole genome shotgun (WGS) entry which is preliminary data.</text>
</comment>
<evidence type="ECO:0000313" key="2">
    <source>
        <dbReference type="EMBL" id="GLI39525.1"/>
    </source>
</evidence>
<gene>
    <name evidence="2" type="ORF">GHYDROH2_30260</name>
</gene>
<evidence type="ECO:0000256" key="1">
    <source>
        <dbReference type="SAM" id="SignalP"/>
    </source>
</evidence>
<name>A0A9W6LE07_9BACT</name>
<sequence length="105" mass="11290">MKKNMIVGMALALGILSIGATSSLAANPCCNNGKCADKQVVQQFSQETSTLSNTLKSKNLELRGLYSYDGIDIRKVDELEAEIKDLKGKIKVVADKYGISSCCLS</sequence>
<feature type="chain" id="PRO_5040812957" evidence="1">
    <location>
        <begin position="26"/>
        <end position="105"/>
    </location>
</feature>
<keyword evidence="1" id="KW-0732">Signal</keyword>
<feature type="signal peptide" evidence="1">
    <location>
        <begin position="1"/>
        <end position="25"/>
    </location>
</feature>
<reference evidence="2" key="1">
    <citation type="submission" date="2022-12" db="EMBL/GenBank/DDBJ databases">
        <title>Reference genome sequencing for broad-spectrum identification of bacterial and archaeal isolates by mass spectrometry.</title>
        <authorList>
            <person name="Sekiguchi Y."/>
            <person name="Tourlousse D.M."/>
        </authorList>
    </citation>
    <scope>NUCLEOTIDE SEQUENCE</scope>
    <source>
        <strain evidence="2">H2</strain>
    </source>
</reference>